<dbReference type="AlphaFoldDB" id="A0A915DSE0"/>
<name>A0A915DSE0_9BILA</name>
<evidence type="ECO:0000256" key="1">
    <source>
        <dbReference type="SAM" id="Phobius"/>
    </source>
</evidence>
<keyword evidence="1" id="KW-1133">Transmembrane helix</keyword>
<evidence type="ECO:0000313" key="3">
    <source>
        <dbReference type="WBParaSite" id="jg23029"/>
    </source>
</evidence>
<protein>
    <submittedName>
        <fullName evidence="3">Uncharacterized protein</fullName>
    </submittedName>
</protein>
<dbReference type="WBParaSite" id="jg23029">
    <property type="protein sequence ID" value="jg23029"/>
    <property type="gene ID" value="jg23029"/>
</dbReference>
<evidence type="ECO:0000313" key="2">
    <source>
        <dbReference type="Proteomes" id="UP000887574"/>
    </source>
</evidence>
<dbReference type="InterPro" id="IPR019425">
    <property type="entry name" value="7TM_GPCR_serpentine_rcpt_Srt"/>
</dbReference>
<dbReference type="SUPFAM" id="SSF81321">
    <property type="entry name" value="Family A G protein-coupled receptor-like"/>
    <property type="match status" value="1"/>
</dbReference>
<dbReference type="Proteomes" id="UP000887574">
    <property type="component" value="Unplaced"/>
</dbReference>
<feature type="transmembrane region" description="Helical" evidence="1">
    <location>
        <begin position="35"/>
        <end position="59"/>
    </location>
</feature>
<dbReference type="PANTHER" id="PTHR23021">
    <property type="entry name" value="SERPENTINE RECEPTOR, CLASS T"/>
    <property type="match status" value="1"/>
</dbReference>
<accession>A0A915DSE0</accession>
<sequence length="118" mass="13433">MPAVSNSIRVAWMFNPHYGYYNDVGDTTNVVQKTVFLQALLICSANACTAALFFCMALFDMSNDMLYVSTYVWCMAHGIPSVIYIFLNKTIRRRCLEMLIGKQGLQNTAELHPKHKFP</sequence>
<reference evidence="3" key="1">
    <citation type="submission" date="2022-11" db="UniProtKB">
        <authorList>
            <consortium name="WormBaseParasite"/>
        </authorList>
    </citation>
    <scope>IDENTIFICATION</scope>
</reference>
<dbReference type="PANTHER" id="PTHR23021:SF11">
    <property type="entry name" value="SERPENTINE RECEPTOR, CLASS T"/>
    <property type="match status" value="1"/>
</dbReference>
<proteinExistence type="predicted"/>
<dbReference type="Pfam" id="PF10321">
    <property type="entry name" value="7TM_GPCR_Srt"/>
    <property type="match status" value="1"/>
</dbReference>
<keyword evidence="2" id="KW-1185">Reference proteome</keyword>
<organism evidence="2 3">
    <name type="scientific">Ditylenchus dipsaci</name>
    <dbReference type="NCBI Taxonomy" id="166011"/>
    <lineage>
        <taxon>Eukaryota</taxon>
        <taxon>Metazoa</taxon>
        <taxon>Ecdysozoa</taxon>
        <taxon>Nematoda</taxon>
        <taxon>Chromadorea</taxon>
        <taxon>Rhabditida</taxon>
        <taxon>Tylenchina</taxon>
        <taxon>Tylenchomorpha</taxon>
        <taxon>Sphaerularioidea</taxon>
        <taxon>Anguinidae</taxon>
        <taxon>Anguininae</taxon>
        <taxon>Ditylenchus</taxon>
    </lineage>
</organism>
<keyword evidence="1" id="KW-0812">Transmembrane</keyword>
<feature type="transmembrane region" description="Helical" evidence="1">
    <location>
        <begin position="65"/>
        <end position="87"/>
    </location>
</feature>
<keyword evidence="1" id="KW-0472">Membrane</keyword>